<proteinExistence type="predicted"/>
<dbReference type="EMBL" id="NMUH01004202">
    <property type="protein sequence ID" value="MQM08769.1"/>
    <property type="molecule type" value="Genomic_DNA"/>
</dbReference>
<comment type="caution">
    <text evidence="1">The sequence shown here is derived from an EMBL/GenBank/DDBJ whole genome shotgun (WGS) entry which is preliminary data.</text>
</comment>
<reference evidence="1" key="1">
    <citation type="submission" date="2017-07" db="EMBL/GenBank/DDBJ databases">
        <title>Taro Niue Genome Assembly and Annotation.</title>
        <authorList>
            <person name="Atibalentja N."/>
            <person name="Keating K."/>
            <person name="Fields C.J."/>
        </authorList>
    </citation>
    <scope>NUCLEOTIDE SEQUENCE</scope>
    <source>
        <strain evidence="1">Niue_2</strain>
        <tissue evidence="1">Leaf</tissue>
    </source>
</reference>
<accession>A0A843WGC6</accession>
<evidence type="ECO:0000313" key="2">
    <source>
        <dbReference type="Proteomes" id="UP000652761"/>
    </source>
</evidence>
<keyword evidence="2" id="KW-1185">Reference proteome</keyword>
<dbReference type="Proteomes" id="UP000652761">
    <property type="component" value="Unassembled WGS sequence"/>
</dbReference>
<evidence type="ECO:0000313" key="1">
    <source>
        <dbReference type="EMBL" id="MQM08769.1"/>
    </source>
</evidence>
<name>A0A843WGC6_COLES</name>
<organism evidence="1 2">
    <name type="scientific">Colocasia esculenta</name>
    <name type="common">Wild taro</name>
    <name type="synonym">Arum esculentum</name>
    <dbReference type="NCBI Taxonomy" id="4460"/>
    <lineage>
        <taxon>Eukaryota</taxon>
        <taxon>Viridiplantae</taxon>
        <taxon>Streptophyta</taxon>
        <taxon>Embryophyta</taxon>
        <taxon>Tracheophyta</taxon>
        <taxon>Spermatophyta</taxon>
        <taxon>Magnoliopsida</taxon>
        <taxon>Liliopsida</taxon>
        <taxon>Araceae</taxon>
        <taxon>Aroideae</taxon>
        <taxon>Colocasieae</taxon>
        <taxon>Colocasia</taxon>
    </lineage>
</organism>
<sequence length="245" mass="26654">MVSFISPLVRVKFLTLLHEDCCLGRRDAVVQKFFDGAGLLCSRDAPDDDGTRRSCFALSYWWSPRRSQIHGDGALKIAQVMAVLKASDEGIQIAQVLNRLFTPSPHPSKWGVGDVGSARDLGLIRIACLGVRLPSTLYDCPVDFQSCLLQWRIAAVWIVFISSCFSSGLLPMTTFDLPGARVAVVFSVSSVRLALYAGEYAIGLTCVSDGNINCHQQQVNGNILAVNFRCDSGSRGFDSGIGFRA</sequence>
<gene>
    <name evidence="1" type="ORF">Taro_041624</name>
</gene>
<protein>
    <submittedName>
        <fullName evidence="1">Uncharacterized protein</fullName>
    </submittedName>
</protein>
<dbReference type="AlphaFoldDB" id="A0A843WGC6"/>